<accession>A0A0C1F1W5</accession>
<dbReference type="GO" id="GO:0008168">
    <property type="term" value="F:methyltransferase activity"/>
    <property type="evidence" value="ECO:0007669"/>
    <property type="project" value="UniProtKB-KW"/>
</dbReference>
<dbReference type="InterPro" id="IPR018117">
    <property type="entry name" value="C5_DNA_meth_AS"/>
</dbReference>
<evidence type="ECO:0000313" key="5">
    <source>
        <dbReference type="EMBL" id="KIA85958.1"/>
    </source>
</evidence>
<evidence type="ECO:0000256" key="1">
    <source>
        <dbReference type="ARBA" id="ARBA00022603"/>
    </source>
</evidence>
<sequence length="127" mass="14791">SRQASAHTTRLRNDDQGRELQTSFDSAQDDKLTTGIPCTLLSGIGDFRRKKHEKLCNSFHTSTAQGRSKRVRWNEREQAHSNCRKLGFRSFLQERIQALIFCYFWIKPKVRAVRRLAAARLREGEIK</sequence>
<evidence type="ECO:0000313" key="6">
    <source>
        <dbReference type="Proteomes" id="UP000031246"/>
    </source>
</evidence>
<dbReference type="RefSeq" id="WP_039483633.1">
    <property type="nucleotide sequence ID" value="NZ_JSYN01000066.1"/>
</dbReference>
<keyword evidence="2" id="KW-0808">Transferase</keyword>
<feature type="non-terminal residue" evidence="5">
    <location>
        <position position="1"/>
    </location>
</feature>
<organism evidence="5 6">
    <name type="scientific">Pedobacter kyungheensis</name>
    <dbReference type="NCBI Taxonomy" id="1069985"/>
    <lineage>
        <taxon>Bacteria</taxon>
        <taxon>Pseudomonadati</taxon>
        <taxon>Bacteroidota</taxon>
        <taxon>Sphingobacteriia</taxon>
        <taxon>Sphingobacteriales</taxon>
        <taxon>Sphingobacteriaceae</taxon>
        <taxon>Pedobacter</taxon>
    </lineage>
</organism>
<keyword evidence="3" id="KW-0949">S-adenosyl-L-methionine</keyword>
<dbReference type="PROSITE" id="PS00094">
    <property type="entry name" value="C5_MTASE_1"/>
    <property type="match status" value="1"/>
</dbReference>
<feature type="region of interest" description="Disordered" evidence="4">
    <location>
        <begin position="1"/>
        <end position="30"/>
    </location>
</feature>
<comment type="caution">
    <text evidence="5">The sequence shown here is derived from an EMBL/GenBank/DDBJ whole genome shotgun (WGS) entry which is preliminary data.</text>
</comment>
<dbReference type="AlphaFoldDB" id="A0A0C1F1W5"/>
<evidence type="ECO:0000256" key="3">
    <source>
        <dbReference type="ARBA" id="ARBA00022691"/>
    </source>
</evidence>
<keyword evidence="1" id="KW-0489">Methyltransferase</keyword>
<evidence type="ECO:0000256" key="4">
    <source>
        <dbReference type="SAM" id="MobiDB-lite"/>
    </source>
</evidence>
<dbReference type="Proteomes" id="UP000031246">
    <property type="component" value="Unassembled WGS sequence"/>
</dbReference>
<reference evidence="5 6" key="1">
    <citation type="submission" date="2014-10" db="EMBL/GenBank/DDBJ databases">
        <title>Pedobacter Kyungheensis.</title>
        <authorList>
            <person name="Anderson B.M."/>
            <person name="Newman J.D."/>
        </authorList>
    </citation>
    <scope>NUCLEOTIDE SEQUENCE [LARGE SCALE GENOMIC DNA]</scope>
    <source>
        <strain evidence="5 6">KACC 16221</strain>
    </source>
</reference>
<evidence type="ECO:0000256" key="2">
    <source>
        <dbReference type="ARBA" id="ARBA00022679"/>
    </source>
</evidence>
<dbReference type="GO" id="GO:0032259">
    <property type="term" value="P:methylation"/>
    <property type="evidence" value="ECO:0007669"/>
    <property type="project" value="UniProtKB-KW"/>
</dbReference>
<proteinExistence type="predicted"/>
<name>A0A0C1F1W5_9SPHI</name>
<keyword evidence="6" id="KW-1185">Reference proteome</keyword>
<gene>
    <name evidence="5" type="ORF">OC25_26610</name>
</gene>
<protein>
    <submittedName>
        <fullName evidence="5">Uncharacterized protein</fullName>
    </submittedName>
</protein>
<dbReference type="EMBL" id="JSYN01000066">
    <property type="protein sequence ID" value="KIA85958.1"/>
    <property type="molecule type" value="Genomic_DNA"/>
</dbReference>